<dbReference type="InterPro" id="IPR019410">
    <property type="entry name" value="Methyltransf_16"/>
</dbReference>
<name>A0AAW1U885_9CUCU</name>
<dbReference type="Pfam" id="PF10294">
    <property type="entry name" value="Methyltransf_16"/>
    <property type="match status" value="1"/>
</dbReference>
<dbReference type="PANTHER" id="PTHR14614:SF130">
    <property type="entry name" value="PROTEIN-LYSINE N-METHYLTRANSFERASE EEF2KMT"/>
    <property type="match status" value="1"/>
</dbReference>
<dbReference type="Gene3D" id="3.40.50.150">
    <property type="entry name" value="Vaccinia Virus protein VP39"/>
    <property type="match status" value="1"/>
</dbReference>
<dbReference type="SUPFAM" id="SSF53335">
    <property type="entry name" value="S-adenosyl-L-methionine-dependent methyltransferases"/>
    <property type="match status" value="1"/>
</dbReference>
<evidence type="ECO:0000313" key="1">
    <source>
        <dbReference type="EMBL" id="KAK9876876.1"/>
    </source>
</evidence>
<dbReference type="GO" id="GO:0032991">
    <property type="term" value="C:protein-containing complex"/>
    <property type="evidence" value="ECO:0007669"/>
    <property type="project" value="TreeGrafter"/>
</dbReference>
<accession>A0AAW1U885</accession>
<keyword evidence="2" id="KW-1185">Reference proteome</keyword>
<comment type="caution">
    <text evidence="1">The sequence shown here is derived from an EMBL/GenBank/DDBJ whole genome shotgun (WGS) entry which is preliminary data.</text>
</comment>
<dbReference type="AlphaFoldDB" id="A0AAW1U885"/>
<evidence type="ECO:0000313" key="2">
    <source>
        <dbReference type="Proteomes" id="UP001431783"/>
    </source>
</evidence>
<reference evidence="1 2" key="1">
    <citation type="submission" date="2023-03" db="EMBL/GenBank/DDBJ databases">
        <title>Genome insight into feeding habits of ladybird beetles.</title>
        <authorList>
            <person name="Li H.-S."/>
            <person name="Huang Y.-H."/>
            <person name="Pang H."/>
        </authorList>
    </citation>
    <scope>NUCLEOTIDE SEQUENCE [LARGE SCALE GENOMIC DNA]</scope>
    <source>
        <strain evidence="1">SYSU_2023b</strain>
        <tissue evidence="1">Whole body</tissue>
    </source>
</reference>
<proteinExistence type="predicted"/>
<dbReference type="InterPro" id="IPR029063">
    <property type="entry name" value="SAM-dependent_MTases_sf"/>
</dbReference>
<gene>
    <name evidence="1" type="ORF">WA026_015911</name>
</gene>
<organism evidence="1 2">
    <name type="scientific">Henosepilachna vigintioctopunctata</name>
    <dbReference type="NCBI Taxonomy" id="420089"/>
    <lineage>
        <taxon>Eukaryota</taxon>
        <taxon>Metazoa</taxon>
        <taxon>Ecdysozoa</taxon>
        <taxon>Arthropoda</taxon>
        <taxon>Hexapoda</taxon>
        <taxon>Insecta</taxon>
        <taxon>Pterygota</taxon>
        <taxon>Neoptera</taxon>
        <taxon>Endopterygota</taxon>
        <taxon>Coleoptera</taxon>
        <taxon>Polyphaga</taxon>
        <taxon>Cucujiformia</taxon>
        <taxon>Coccinelloidea</taxon>
        <taxon>Coccinellidae</taxon>
        <taxon>Epilachninae</taxon>
        <taxon>Epilachnini</taxon>
        <taxon>Henosepilachna</taxon>
    </lineage>
</organism>
<dbReference type="Proteomes" id="UP001431783">
    <property type="component" value="Unassembled WGS sequence"/>
</dbReference>
<sequence>MFSIELTESSSCNTLIRNFFSQISVKTISFEKLFPSIFEYVQEEIVNKTVNCTLILKYPINISYQKQFLKAFIEYLEKQNSTVADCVFDAFGRLVALPYPSSNFCYTYHLIAKNENSGCIPLILLKENINIISEGTTGLKVWQASQMLAEWVLQNPTYVENRKILELGSGIGLTGLIVSNLAKPSKYILTDCHPTVLSVLSDNVKLNTNMKPEDCDVINVYSLVNPTSIEVKELFWEKTNTDSCKTYGAVDLIFAADVVYDSDIFQPLLNTVKIFLLNGTKEAIFACTERNTETLKCFWNACDLQGLKIEFLQPPEPQHLYWQSDIPIVLAKIKLSDE</sequence>
<protein>
    <submittedName>
        <fullName evidence="1">Uncharacterized protein</fullName>
    </submittedName>
</protein>
<dbReference type="PANTHER" id="PTHR14614">
    <property type="entry name" value="HEPATOCELLULAR CARCINOMA-ASSOCIATED ANTIGEN"/>
    <property type="match status" value="1"/>
</dbReference>
<dbReference type="EMBL" id="JARQZJ010000039">
    <property type="protein sequence ID" value="KAK9876876.1"/>
    <property type="molecule type" value="Genomic_DNA"/>
</dbReference>